<keyword evidence="6" id="KW-0851">Voltage-gated channel</keyword>
<keyword evidence="10 12" id="KW-0472">Membrane</keyword>
<evidence type="ECO:0000313" key="14">
    <source>
        <dbReference type="EMBL" id="CAG7838107.1"/>
    </source>
</evidence>
<keyword evidence="4 12" id="KW-0812">Transmembrane</keyword>
<gene>
    <name evidence="14" type="ORF">AFUS01_LOCUS47114</name>
</gene>
<dbReference type="InterPro" id="IPR003131">
    <property type="entry name" value="T1-type_BTB"/>
</dbReference>
<feature type="transmembrane region" description="Helical" evidence="12">
    <location>
        <begin position="282"/>
        <end position="304"/>
    </location>
</feature>
<evidence type="ECO:0000256" key="11">
    <source>
        <dbReference type="ARBA" id="ARBA00023303"/>
    </source>
</evidence>
<evidence type="ECO:0000256" key="2">
    <source>
        <dbReference type="ARBA" id="ARBA00022448"/>
    </source>
</evidence>
<feature type="transmembrane region" description="Helical" evidence="12">
    <location>
        <begin position="449"/>
        <end position="470"/>
    </location>
</feature>
<dbReference type="PANTHER" id="PTHR11537:SF113">
    <property type="entry name" value="POTASSIUM VOLTAGE-GATED CHANNEL PROTEIN SHAKER"/>
    <property type="match status" value="1"/>
</dbReference>
<dbReference type="InterPro" id="IPR000210">
    <property type="entry name" value="BTB/POZ_dom"/>
</dbReference>
<evidence type="ECO:0000259" key="13">
    <source>
        <dbReference type="SMART" id="SM00225"/>
    </source>
</evidence>
<comment type="subcellular location">
    <subcellularLocation>
        <location evidence="1">Membrane</location>
        <topology evidence="1">Multi-pass membrane protein</topology>
    </subcellularLocation>
</comment>
<dbReference type="EMBL" id="CAJVCH010571649">
    <property type="protein sequence ID" value="CAG7838107.1"/>
    <property type="molecule type" value="Genomic_DNA"/>
</dbReference>
<keyword evidence="8 12" id="KW-1133">Transmembrane helix</keyword>
<evidence type="ECO:0000313" key="15">
    <source>
        <dbReference type="Proteomes" id="UP000708208"/>
    </source>
</evidence>
<reference evidence="14" key="1">
    <citation type="submission" date="2021-06" db="EMBL/GenBank/DDBJ databases">
        <authorList>
            <person name="Hodson N. C."/>
            <person name="Mongue J. A."/>
            <person name="Jaron S. K."/>
        </authorList>
    </citation>
    <scope>NUCLEOTIDE SEQUENCE</scope>
</reference>
<dbReference type="InterPro" id="IPR005821">
    <property type="entry name" value="Ion_trans_dom"/>
</dbReference>
<evidence type="ECO:0000256" key="8">
    <source>
        <dbReference type="ARBA" id="ARBA00022989"/>
    </source>
</evidence>
<keyword evidence="3" id="KW-0633">Potassium transport</keyword>
<proteinExistence type="predicted"/>
<keyword evidence="11" id="KW-0407">Ion channel</keyword>
<evidence type="ECO:0000256" key="12">
    <source>
        <dbReference type="SAM" id="Phobius"/>
    </source>
</evidence>
<dbReference type="FunFam" id="1.10.287.70:FF:000002">
    <property type="entry name" value="Potassium voltage-gated channel subfamily a member"/>
    <property type="match status" value="1"/>
</dbReference>
<name>A0A8J2Q2G1_9HEXA</name>
<dbReference type="OrthoDB" id="415460at2759"/>
<evidence type="ECO:0000256" key="3">
    <source>
        <dbReference type="ARBA" id="ARBA00022538"/>
    </source>
</evidence>
<dbReference type="InterPro" id="IPR028325">
    <property type="entry name" value="VG_K_chnl"/>
</dbReference>
<keyword evidence="15" id="KW-1185">Reference proteome</keyword>
<protein>
    <recommendedName>
        <fullName evidence="13">BTB domain-containing protein</fullName>
    </recommendedName>
</protein>
<dbReference type="GO" id="GO:0051260">
    <property type="term" value="P:protein homooligomerization"/>
    <property type="evidence" value="ECO:0007669"/>
    <property type="project" value="InterPro"/>
</dbReference>
<evidence type="ECO:0000256" key="5">
    <source>
        <dbReference type="ARBA" id="ARBA00022826"/>
    </source>
</evidence>
<dbReference type="GO" id="GO:0005251">
    <property type="term" value="F:delayed rectifier potassium channel activity"/>
    <property type="evidence" value="ECO:0007669"/>
    <property type="project" value="TreeGrafter"/>
</dbReference>
<feature type="transmembrane region" description="Helical" evidence="12">
    <location>
        <begin position="240"/>
        <end position="262"/>
    </location>
</feature>
<dbReference type="Pfam" id="PF02214">
    <property type="entry name" value="BTB_2"/>
    <property type="match status" value="1"/>
</dbReference>
<keyword evidence="5" id="KW-0631">Potassium channel</keyword>
<dbReference type="Pfam" id="PF00520">
    <property type="entry name" value="Ion_trans"/>
    <property type="match status" value="1"/>
</dbReference>
<dbReference type="AlphaFoldDB" id="A0A8J2Q2G1"/>
<evidence type="ECO:0000256" key="6">
    <source>
        <dbReference type="ARBA" id="ARBA00022882"/>
    </source>
</evidence>
<organism evidence="14 15">
    <name type="scientific">Allacma fusca</name>
    <dbReference type="NCBI Taxonomy" id="39272"/>
    <lineage>
        <taxon>Eukaryota</taxon>
        <taxon>Metazoa</taxon>
        <taxon>Ecdysozoa</taxon>
        <taxon>Arthropoda</taxon>
        <taxon>Hexapoda</taxon>
        <taxon>Collembola</taxon>
        <taxon>Symphypleona</taxon>
        <taxon>Sminthuridae</taxon>
        <taxon>Allacma</taxon>
    </lineage>
</organism>
<dbReference type="Proteomes" id="UP000708208">
    <property type="component" value="Unassembled WGS sequence"/>
</dbReference>
<dbReference type="SMART" id="SM00225">
    <property type="entry name" value="BTB"/>
    <property type="match status" value="1"/>
</dbReference>
<dbReference type="GO" id="GO:0001508">
    <property type="term" value="P:action potential"/>
    <property type="evidence" value="ECO:0007669"/>
    <property type="project" value="TreeGrafter"/>
</dbReference>
<dbReference type="FunFam" id="1.20.120.350:FF:000071">
    <property type="entry name" value="Potassium voltage-gated channel protein shk-1"/>
    <property type="match status" value="1"/>
</dbReference>
<evidence type="ECO:0000256" key="4">
    <source>
        <dbReference type="ARBA" id="ARBA00022692"/>
    </source>
</evidence>
<evidence type="ECO:0000256" key="9">
    <source>
        <dbReference type="ARBA" id="ARBA00023065"/>
    </source>
</evidence>
<evidence type="ECO:0000256" key="10">
    <source>
        <dbReference type="ARBA" id="ARBA00023136"/>
    </source>
</evidence>
<feature type="transmembrane region" description="Helical" evidence="12">
    <location>
        <begin position="391"/>
        <end position="412"/>
    </location>
</feature>
<evidence type="ECO:0000256" key="1">
    <source>
        <dbReference type="ARBA" id="ARBA00004141"/>
    </source>
</evidence>
<feature type="transmembrane region" description="Helical" evidence="12">
    <location>
        <begin position="46"/>
        <end position="64"/>
    </location>
</feature>
<keyword evidence="7" id="KW-0630">Potassium</keyword>
<dbReference type="GO" id="GO:0008076">
    <property type="term" value="C:voltage-gated potassium channel complex"/>
    <property type="evidence" value="ECO:0007669"/>
    <property type="project" value="InterPro"/>
</dbReference>
<keyword evidence="9" id="KW-0406">Ion transport</keyword>
<accession>A0A8J2Q2G1</accession>
<feature type="domain" description="BTB" evidence="13">
    <location>
        <begin position="108"/>
        <end position="208"/>
    </location>
</feature>
<keyword evidence="2" id="KW-0813">Transport</keyword>
<sequence length="548" mass="63147">MGASNAGNDAGDDDMLSYRLQSSNQNMYHQMTPLGMCHDLRSFLRHLPHLLWAGFVTAFFIPVYRPEWGRYCEWNPRFEPGMNKSSKLRRRVQFRTVSRYHHNHDDCARIIINVSGTQFETQLRSLHRFPDTLLGNAERRLRYFDPVEQIYFFDRKPSSFRGIFNYYQSGGNLRKPVHVPMDIFYEECKFFDLNDVAIQKLRHDEGFAQTEDIKTMPENLYKRKIWLLFEYPESSVQARIVAILSIYVIILSILIFCVETLPEFKYKSDPDAMNAIPQVNDPFFFVETICIIWFTLELFLRFLCCPNRVQFVTHVMNIIDSISILPYFINLVGQAAESDESVIQTTKGRASSFAFLRVIRLVRVFRILKLSRHSKGLQILGLTLRASFRELGLLIFFILIGVVLFASALYFAEYPGNFKSIPDAFWWGVITLTTVGYGDDVPRTPAGKIIGTLCCVAGVLAISIPVPVIVSNFNYFYHRETERPGELEGVNPNEVSMCPFLPGRYDEEGFRTDIEAEYAKVLSMRKQQAESGQKTSITKAGEIKKSII</sequence>
<comment type="caution">
    <text evidence="14">The sequence shown here is derived from an EMBL/GenBank/DDBJ whole genome shotgun (WGS) entry which is preliminary data.</text>
</comment>
<dbReference type="PANTHER" id="PTHR11537">
    <property type="entry name" value="VOLTAGE-GATED POTASSIUM CHANNEL"/>
    <property type="match status" value="1"/>
</dbReference>
<evidence type="ECO:0000256" key="7">
    <source>
        <dbReference type="ARBA" id="ARBA00022958"/>
    </source>
</evidence>